<keyword evidence="3" id="KW-1185">Reference proteome</keyword>
<dbReference type="GO" id="GO:0008757">
    <property type="term" value="F:S-adenosylmethionine-dependent methyltransferase activity"/>
    <property type="evidence" value="ECO:0007669"/>
    <property type="project" value="InterPro"/>
</dbReference>
<comment type="caution">
    <text evidence="2">The sequence shown here is derived from an EMBL/GenBank/DDBJ whole genome shotgun (WGS) entry which is preliminary data.</text>
</comment>
<accession>A0A3E2GSV1</accession>
<reference evidence="2 3" key="1">
    <citation type="submission" date="2018-05" db="EMBL/GenBank/DDBJ databases">
        <title>Draft genome sequence of Scytalidium lignicola DSM 105466, a ubiquitous saprotrophic fungus.</title>
        <authorList>
            <person name="Buettner E."/>
            <person name="Gebauer A.M."/>
            <person name="Hofrichter M."/>
            <person name="Liers C."/>
            <person name="Kellner H."/>
        </authorList>
    </citation>
    <scope>NUCLEOTIDE SEQUENCE [LARGE SCALE GENOMIC DNA]</scope>
    <source>
        <strain evidence="2 3">DSM 105466</strain>
    </source>
</reference>
<feature type="domain" description="Methyltransferase type 11" evidence="1">
    <location>
        <begin position="61"/>
        <end position="168"/>
    </location>
</feature>
<evidence type="ECO:0000313" key="3">
    <source>
        <dbReference type="Proteomes" id="UP000258309"/>
    </source>
</evidence>
<feature type="non-terminal residue" evidence="2">
    <location>
        <position position="1"/>
    </location>
</feature>
<evidence type="ECO:0000313" key="2">
    <source>
        <dbReference type="EMBL" id="RFU24244.1"/>
    </source>
</evidence>
<evidence type="ECO:0000259" key="1">
    <source>
        <dbReference type="Pfam" id="PF08241"/>
    </source>
</evidence>
<dbReference type="SUPFAM" id="SSF53335">
    <property type="entry name" value="S-adenosyl-L-methionine-dependent methyltransferases"/>
    <property type="match status" value="1"/>
</dbReference>
<dbReference type="Gene3D" id="3.40.50.150">
    <property type="entry name" value="Vaccinia Virus protein VP39"/>
    <property type="match status" value="1"/>
</dbReference>
<name>A0A3E2GSV1_SCYLI</name>
<dbReference type="CDD" id="cd02440">
    <property type="entry name" value="AdoMet_MTases"/>
    <property type="match status" value="1"/>
</dbReference>
<dbReference type="InterPro" id="IPR029063">
    <property type="entry name" value="SAM-dependent_MTases_sf"/>
</dbReference>
<dbReference type="AlphaFoldDB" id="A0A3E2GSV1"/>
<sequence length="250" mass="28285">MTTNLGQAHANQSYKTVYSRSFLSIVYDQYVLGFNMNYIWGCPTTSVLLPFFSENFSRKHLDCGVATGYFPAVALSRPFRANSKQHLALLDLNPNPLRAAQNRVLSITTATDVQCVEADVTEPVPKQLLDEKFDSISMFNLFHCMPGGTAKLRAIGTFKDLLSDDGVLSGCTVLGAQHSTGWITTLYLKWYNRWGVFNNWDDKSEDFQRALEQAFEEVETWVIGVTLLFRARKPRKTSEPLLIRIEDDLP</sequence>
<dbReference type="Proteomes" id="UP000258309">
    <property type="component" value="Unassembled WGS sequence"/>
</dbReference>
<dbReference type="EMBL" id="NCSJ02000480">
    <property type="protein sequence ID" value="RFU24244.1"/>
    <property type="molecule type" value="Genomic_DNA"/>
</dbReference>
<dbReference type="OMA" id="VETWVIG"/>
<protein>
    <recommendedName>
        <fullName evidence="1">Methyltransferase type 11 domain-containing protein</fullName>
    </recommendedName>
</protein>
<organism evidence="2 3">
    <name type="scientific">Scytalidium lignicola</name>
    <name type="common">Hyphomycete</name>
    <dbReference type="NCBI Taxonomy" id="5539"/>
    <lineage>
        <taxon>Eukaryota</taxon>
        <taxon>Fungi</taxon>
        <taxon>Dikarya</taxon>
        <taxon>Ascomycota</taxon>
        <taxon>Pezizomycotina</taxon>
        <taxon>Leotiomycetes</taxon>
        <taxon>Leotiomycetes incertae sedis</taxon>
        <taxon>Scytalidium</taxon>
    </lineage>
</organism>
<feature type="non-terminal residue" evidence="2">
    <location>
        <position position="250"/>
    </location>
</feature>
<proteinExistence type="predicted"/>
<gene>
    <name evidence="2" type="ORF">B7463_g12095</name>
</gene>
<dbReference type="InterPro" id="IPR013216">
    <property type="entry name" value="Methyltransf_11"/>
</dbReference>
<dbReference type="OrthoDB" id="10061782at2759"/>
<dbReference type="Pfam" id="PF08241">
    <property type="entry name" value="Methyltransf_11"/>
    <property type="match status" value="1"/>
</dbReference>